<reference evidence="1 2" key="1">
    <citation type="submission" date="2020-08" db="EMBL/GenBank/DDBJ databases">
        <title>Genomic Encyclopedia of Type Strains, Phase IV (KMG-IV): sequencing the most valuable type-strain genomes for metagenomic binning, comparative biology and taxonomic classification.</title>
        <authorList>
            <person name="Goeker M."/>
        </authorList>
    </citation>
    <scope>NUCLEOTIDE SEQUENCE [LARGE SCALE GENOMIC DNA]</scope>
    <source>
        <strain evidence="1 2">DSM 25079</strain>
    </source>
</reference>
<proteinExistence type="predicted"/>
<keyword evidence="2" id="KW-1185">Reference proteome</keyword>
<evidence type="ECO:0000313" key="2">
    <source>
        <dbReference type="Proteomes" id="UP000549617"/>
    </source>
</evidence>
<sequence length="337" mass="36572">MGRTVLTHAPLNPRSLWLVGTSMEIQGKTGDARRAMQQAERISRRDSAVQMWLGSDNLRRGDIVGGLRHFDLMIRANGEAADLVIPRMALIIPLAEGRRHLAPYIRDDNPWMLRLFQTAITQLPRAAPIAELLVERRKNAPNVGDIRSVYGPLMARLVNEGSYAIALRLYPLLPDADSASLRNVSGAINGKIDEGYPPFVWNFPNDNAQGAEFVSLENGETGLDVFGAPGTIGIAATKIVAARAGDTLYWQIADRMGNLESSANWIATCLAGKSVGRATRSSNMLDSSTPQKRILKIMLPVDCGLVRLDMRVAGGIGRDPVNLVIGSMKLAPGSKAQ</sequence>
<name>A0A7W9EDY4_9SPHN</name>
<gene>
    <name evidence="1" type="ORF">FHS49_001759</name>
</gene>
<dbReference type="AlphaFoldDB" id="A0A7W9EDY4"/>
<organism evidence="1 2">
    <name type="scientific">Sphingobium boeckii</name>
    <dbReference type="NCBI Taxonomy" id="1082345"/>
    <lineage>
        <taxon>Bacteria</taxon>
        <taxon>Pseudomonadati</taxon>
        <taxon>Pseudomonadota</taxon>
        <taxon>Alphaproteobacteria</taxon>
        <taxon>Sphingomonadales</taxon>
        <taxon>Sphingomonadaceae</taxon>
        <taxon>Sphingobium</taxon>
    </lineage>
</organism>
<dbReference type="Proteomes" id="UP000549617">
    <property type="component" value="Unassembled WGS sequence"/>
</dbReference>
<evidence type="ECO:0000313" key="1">
    <source>
        <dbReference type="EMBL" id="MBB5685743.1"/>
    </source>
</evidence>
<dbReference type="EMBL" id="JACIJC010000003">
    <property type="protein sequence ID" value="MBB5685743.1"/>
    <property type="molecule type" value="Genomic_DNA"/>
</dbReference>
<protein>
    <submittedName>
        <fullName evidence="1">Uncharacterized protein</fullName>
    </submittedName>
</protein>
<dbReference type="RefSeq" id="WP_184017513.1">
    <property type="nucleotide sequence ID" value="NZ_JACIJC010000003.1"/>
</dbReference>
<accession>A0A7W9EDY4</accession>
<comment type="caution">
    <text evidence="1">The sequence shown here is derived from an EMBL/GenBank/DDBJ whole genome shotgun (WGS) entry which is preliminary data.</text>
</comment>